<protein>
    <submittedName>
        <fullName evidence="1">HNH endonuclease</fullName>
    </submittedName>
</protein>
<keyword evidence="1" id="KW-0255">Endonuclease</keyword>
<dbReference type="GeneID" id="55609797"/>
<organism evidence="1 2">
    <name type="scientific">Streptomyces phage StarPlatinum</name>
    <dbReference type="NCBI Taxonomy" id="2283265"/>
    <lineage>
        <taxon>Viruses</taxon>
        <taxon>Duplodnaviria</taxon>
        <taxon>Heunggongvirae</taxon>
        <taxon>Uroviricota</taxon>
        <taxon>Caudoviricetes</taxon>
        <taxon>Stanwilliamsviridae</taxon>
        <taxon>Boydwoodruffvirinae</taxon>
        <taxon>Karimacvirus</taxon>
        <taxon>Karimacvirus starplatinum</taxon>
        <taxon>Streptomyces virus StarPlatinum</taxon>
    </lineage>
</organism>
<sequence length="117" mass="13853">MAYADIEKSRAAKRAHYHKNKEQYKLRNTQRKLEMRNYLIELKRVPCMDCGNSYPFYCMDFDHRDPSEKEGNIGQIVNNGSWNKLYAEVAKCDVVCANCHRIRTAKKSNWTPDQLYK</sequence>
<keyword evidence="2" id="KW-1185">Reference proteome</keyword>
<dbReference type="KEGG" id="vg:55609797"/>
<dbReference type="GO" id="GO:0004519">
    <property type="term" value="F:endonuclease activity"/>
    <property type="evidence" value="ECO:0007669"/>
    <property type="project" value="UniProtKB-KW"/>
</dbReference>
<keyword evidence="1" id="KW-0540">Nuclease</keyword>
<name>A0A345M8N0_9CAUD</name>
<evidence type="ECO:0000313" key="2">
    <source>
        <dbReference type="Proteomes" id="UP000259988"/>
    </source>
</evidence>
<evidence type="ECO:0000313" key="1">
    <source>
        <dbReference type="EMBL" id="AXH66851.1"/>
    </source>
</evidence>
<dbReference type="Proteomes" id="UP000259988">
    <property type="component" value="Segment"/>
</dbReference>
<proteinExistence type="predicted"/>
<keyword evidence="1" id="KW-0378">Hydrolase</keyword>
<dbReference type="EMBL" id="MH576965">
    <property type="protein sequence ID" value="AXH66851.1"/>
    <property type="molecule type" value="Genomic_DNA"/>
</dbReference>
<accession>A0A345M8N0</accession>
<dbReference type="RefSeq" id="YP_009839540.1">
    <property type="nucleotide sequence ID" value="NC_048721.1"/>
</dbReference>
<gene>
    <name evidence="1" type="primary">106</name>
    <name evidence="1" type="ORF">SEA_STARPLATINUM_106</name>
</gene>
<reference evidence="1 2" key="1">
    <citation type="submission" date="2018-07" db="EMBL/GenBank/DDBJ databases">
        <authorList>
            <person name="Cook J.L."/>
            <person name="Tucker S.D."/>
            <person name="Kassa A.K."/>
            <person name="Jones J.A."/>
            <person name="Khadka D."/>
            <person name="Klug H.M."/>
            <person name="Layton S.R."/>
            <person name="Nayek S."/>
            <person name="Bhuiyan S."/>
            <person name="Kim T."/>
            <person name="Hughes L.E."/>
            <person name="Garlena R.A."/>
            <person name="Russell D.A."/>
            <person name="Pope W.H."/>
            <person name="Jacobs-Sera D."/>
            <person name="Hatfull G.F."/>
        </authorList>
    </citation>
    <scope>NUCLEOTIDE SEQUENCE [LARGE SCALE GENOMIC DNA]</scope>
</reference>